<keyword evidence="3" id="KW-0808">Transferase</keyword>
<dbReference type="Proteomes" id="UP001140949">
    <property type="component" value="Unassembled WGS sequence"/>
</dbReference>
<feature type="region of interest" description="Disordered" evidence="1">
    <location>
        <begin position="1"/>
        <end position="21"/>
    </location>
</feature>
<dbReference type="AlphaFoldDB" id="A0AAX6IJ81"/>
<evidence type="ECO:0000313" key="3">
    <source>
        <dbReference type="EMBL" id="KAJ6852884.1"/>
    </source>
</evidence>
<name>A0AAX6IJ81_IRIPA</name>
<evidence type="ECO:0000256" key="1">
    <source>
        <dbReference type="SAM" id="MobiDB-lite"/>
    </source>
</evidence>
<keyword evidence="4" id="KW-1185">Reference proteome</keyword>
<dbReference type="EMBL" id="JANAVB010036018">
    <property type="protein sequence ID" value="KAJ6804185.1"/>
    <property type="molecule type" value="Genomic_DNA"/>
</dbReference>
<gene>
    <name evidence="2" type="ORF">M6B38_186835</name>
    <name evidence="3" type="ORF">M6B38_252810</name>
</gene>
<keyword evidence="3" id="KW-0418">Kinase</keyword>
<dbReference type="GO" id="GO:0016301">
    <property type="term" value="F:kinase activity"/>
    <property type="evidence" value="ECO:0007669"/>
    <property type="project" value="UniProtKB-KW"/>
</dbReference>
<reference evidence="3" key="2">
    <citation type="submission" date="2023-04" db="EMBL/GenBank/DDBJ databases">
        <authorList>
            <person name="Bruccoleri R.E."/>
            <person name="Oakeley E.J."/>
            <person name="Faust A.-M."/>
            <person name="Dessus-Babus S."/>
            <person name="Altorfer M."/>
            <person name="Burckhardt D."/>
            <person name="Oertli M."/>
            <person name="Naumann U."/>
            <person name="Petersen F."/>
            <person name="Wong J."/>
        </authorList>
    </citation>
    <scope>NUCLEOTIDE SEQUENCE</scope>
    <source>
        <strain evidence="3">GSM-AAB239-AS_SAM_17_03QT</strain>
        <tissue evidence="3">Leaf</tissue>
    </source>
</reference>
<proteinExistence type="predicted"/>
<comment type="caution">
    <text evidence="3">The sequence shown here is derived from an EMBL/GenBank/DDBJ whole genome shotgun (WGS) entry which is preliminary data.</text>
</comment>
<protein>
    <submittedName>
        <fullName evidence="3">Dual specificity protein kinase shkE-like</fullName>
    </submittedName>
</protein>
<sequence length="90" mass="10677">MNPTTASPICPCPRSTSSSSKRACREGWLRRQRGLRRCRRFRSRCSVTELCRGRRRAWARRRRVRSPTAKERRFVERVGMTTYSPLLCLF</sequence>
<evidence type="ECO:0000313" key="4">
    <source>
        <dbReference type="Proteomes" id="UP001140949"/>
    </source>
</evidence>
<organism evidence="3 4">
    <name type="scientific">Iris pallida</name>
    <name type="common">Sweet iris</name>
    <dbReference type="NCBI Taxonomy" id="29817"/>
    <lineage>
        <taxon>Eukaryota</taxon>
        <taxon>Viridiplantae</taxon>
        <taxon>Streptophyta</taxon>
        <taxon>Embryophyta</taxon>
        <taxon>Tracheophyta</taxon>
        <taxon>Spermatophyta</taxon>
        <taxon>Magnoliopsida</taxon>
        <taxon>Liliopsida</taxon>
        <taxon>Asparagales</taxon>
        <taxon>Iridaceae</taxon>
        <taxon>Iridoideae</taxon>
        <taxon>Irideae</taxon>
        <taxon>Iris</taxon>
    </lineage>
</organism>
<reference evidence="3" key="1">
    <citation type="journal article" date="2023" name="GigaByte">
        <title>Genome assembly of the bearded iris, Iris pallida Lam.</title>
        <authorList>
            <person name="Bruccoleri R.E."/>
            <person name="Oakeley E.J."/>
            <person name="Faust A.M.E."/>
            <person name="Altorfer M."/>
            <person name="Dessus-Babus S."/>
            <person name="Burckhardt D."/>
            <person name="Oertli M."/>
            <person name="Naumann U."/>
            <person name="Petersen F."/>
            <person name="Wong J."/>
        </authorList>
    </citation>
    <scope>NUCLEOTIDE SEQUENCE</scope>
    <source>
        <strain evidence="3">GSM-AAB239-AS_SAM_17_03QT</strain>
    </source>
</reference>
<dbReference type="EMBL" id="JANAVB010001399">
    <property type="protein sequence ID" value="KAJ6852884.1"/>
    <property type="molecule type" value="Genomic_DNA"/>
</dbReference>
<accession>A0AAX6IJ81</accession>
<evidence type="ECO:0000313" key="2">
    <source>
        <dbReference type="EMBL" id="KAJ6804185.1"/>
    </source>
</evidence>